<dbReference type="Proteomes" id="UP000001610">
    <property type="component" value="Unassembled WGS sequence"/>
</dbReference>
<keyword evidence="4" id="KW-1185">Reference proteome</keyword>
<organism evidence="3 4">
    <name type="scientific">Cordyceps militaris (strain CM01)</name>
    <name type="common">Caterpillar fungus</name>
    <dbReference type="NCBI Taxonomy" id="983644"/>
    <lineage>
        <taxon>Eukaryota</taxon>
        <taxon>Fungi</taxon>
        <taxon>Dikarya</taxon>
        <taxon>Ascomycota</taxon>
        <taxon>Pezizomycotina</taxon>
        <taxon>Sordariomycetes</taxon>
        <taxon>Hypocreomycetidae</taxon>
        <taxon>Hypocreales</taxon>
        <taxon>Cordycipitaceae</taxon>
        <taxon>Cordyceps</taxon>
    </lineage>
</organism>
<evidence type="ECO:0000259" key="2">
    <source>
        <dbReference type="Pfam" id="PF26013"/>
    </source>
</evidence>
<dbReference type="OMA" id="PAWEQYA"/>
<gene>
    <name evidence="3" type="ORF">CCM_02741</name>
</gene>
<dbReference type="STRING" id="983644.G3JBG3"/>
<feature type="compositionally biased region" description="Low complexity" evidence="1">
    <location>
        <begin position="654"/>
        <end position="674"/>
    </location>
</feature>
<dbReference type="HOGENOM" id="CLU_010761_0_0_1"/>
<evidence type="ECO:0000313" key="3">
    <source>
        <dbReference type="EMBL" id="EGX94470.1"/>
    </source>
</evidence>
<dbReference type="PANTHER" id="PTHR39601:SF1">
    <property type="entry name" value="CHORIOGENIN HMINOR"/>
    <property type="match status" value="1"/>
</dbReference>
<dbReference type="GeneID" id="18164768"/>
<feature type="domain" description="DUF8004" evidence="2">
    <location>
        <begin position="154"/>
        <end position="244"/>
    </location>
</feature>
<dbReference type="KEGG" id="cmt:CCM_02741"/>
<feature type="region of interest" description="Disordered" evidence="1">
    <location>
        <begin position="719"/>
        <end position="764"/>
    </location>
</feature>
<protein>
    <recommendedName>
        <fullName evidence="2">DUF8004 domain-containing protein</fullName>
    </recommendedName>
</protein>
<evidence type="ECO:0000313" key="4">
    <source>
        <dbReference type="Proteomes" id="UP000001610"/>
    </source>
</evidence>
<dbReference type="Pfam" id="PF26013">
    <property type="entry name" value="DUF8004"/>
    <property type="match status" value="1"/>
</dbReference>
<feature type="region of interest" description="Disordered" evidence="1">
    <location>
        <begin position="648"/>
        <end position="684"/>
    </location>
</feature>
<dbReference type="eggNOG" id="ENOG502RYFW">
    <property type="taxonomic scope" value="Eukaryota"/>
</dbReference>
<dbReference type="InterPro" id="IPR058317">
    <property type="entry name" value="DUF8004"/>
</dbReference>
<dbReference type="EMBL" id="JH126400">
    <property type="protein sequence ID" value="EGX94470.1"/>
    <property type="molecule type" value="Genomic_DNA"/>
</dbReference>
<name>G3JBG3_CORMM</name>
<dbReference type="RefSeq" id="XP_006667956.1">
    <property type="nucleotide sequence ID" value="XM_006667893.1"/>
</dbReference>
<accession>G3JBG3</accession>
<dbReference type="PANTHER" id="PTHR39601">
    <property type="entry name" value="CHORIOGENIN HMINOR"/>
    <property type="match status" value="1"/>
</dbReference>
<dbReference type="AlphaFoldDB" id="G3JBG3"/>
<evidence type="ECO:0000256" key="1">
    <source>
        <dbReference type="SAM" id="MobiDB-lite"/>
    </source>
</evidence>
<dbReference type="InParanoid" id="G3JBG3"/>
<reference evidence="3 4" key="1">
    <citation type="journal article" date="2011" name="Genome Biol.">
        <title>Genome sequence of the insect pathogenic fungus Cordyceps militaris, a valued traditional Chinese medicine.</title>
        <authorList>
            <person name="Zheng P."/>
            <person name="Xia Y."/>
            <person name="Xiao G."/>
            <person name="Xiong C."/>
            <person name="Hu X."/>
            <person name="Zhang S."/>
            <person name="Zheng H."/>
            <person name="Huang Y."/>
            <person name="Zhou Y."/>
            <person name="Wang S."/>
            <person name="Zhao G.P."/>
            <person name="Liu X."/>
            <person name="St Leger R.J."/>
            <person name="Wang C."/>
        </authorList>
    </citation>
    <scope>NUCLEOTIDE SEQUENCE [LARGE SCALE GENOMIC DNA]</scope>
    <source>
        <strain evidence="3 4">CM01</strain>
    </source>
</reference>
<dbReference type="OrthoDB" id="4114825at2759"/>
<dbReference type="VEuPathDB" id="FungiDB:CCM_02741"/>
<proteinExistence type="predicted"/>
<sequence>MLSTDSQRHHDGEMRAAAAPTMKLWDGRNRTTIEWSGPHRCNAGASFRVDFATLLKTQCHIFIEKYMDSSSHTLDKSKTDVNGNRLGPRRNVSLYIPAAPGSTRSEIARQHLSVRNLLAWVEGVPLVGAHLGGEIVTLFRNMVTYRLPDTDSTADLLAYLEAVGYLDMVAQPNHALATLYVAEYLRHRDLYTRAFVHCVGMGDRIYQSSEYTKTSLVSRKLIRAASRDLKMKLNGAIEDLGSFLDEELSESRIGLPHGMRTHLDRFRTVLLTFYTAKFGYFPPQDFDAKVVRAMLEDFEALYDLLVDDRVGAAGMFGGNPGGGLCILQILKTFDSRNSFKTCQHPLPLLPDASEIRKTRRMSWLGRGDMEKPAHRLIAHTALIKASNCRESSNKNALVRTYHDFEGKSLEPSVDKGGKPCTVSITDARKVRWILIYAMCQVLRSISQHAPQVAGEQAPYFLSASVAELPPWQTALDTTVELDMSSSALPTMPLPVDEPWQPRFADGVEIKPDIDYLALTHSAERQQPEKLRRRQSMLVAQATGSPTRLSGMNYVPVTVLTRQSTIRNSIKRRLRPRTAHAASTASSPMSKSAYHEIVVEGYGNGTNEVKLERRNTVGCDNSEAGRWPPAILPHDSRLPVVTTMVVASGAAPTVSCSSSKRSSNVSSMETSNSQSGSDPASPATISTPEFEQHAIVEPVIVRNSSHKSLTQRYPMKSVLDTISRTSSKRRASFASSIGKEPPLSSLPAPPQPPQSLPGSLSRAPSVRKSLLPESWTLPGRATLRQDIDEEDEMLALQAEADEWIAMQSFLDSDVSETQMAGGMVTPGWEQYHDLGGLTEVR</sequence>